<keyword evidence="2" id="KW-1185">Reference proteome</keyword>
<sequence length="494" mass="54867">MSPEEFQALPPSIQNKYFSPVERLRLGQYFCAEKRKKQQSKGTWLAPPTPGGIAQRPATSPGIRTQSLSSPEAHHTQLCVTNSNISEDQARWFVSLPEKARKQQFSREEQISLMIRCKKVLERASPELAKDVYRQCSGLARDSCSPDVAKQRPSTSAGSDDDDSKSFPDLDTISALTSETTQAKMEILTMYSRRRMSEAKLETIENVPPLPQADPKVSINAKLKRKASLARRFSLTPLPLPPPTLASPVPPVPPLPSFDSMRQFALSTRVPRNCTAVPPPSSGATTTPESRPYQDKDARKQLREMLLSPEKFDEALEFGFSFSDESASSHSATSDSFPFHQPPTPYGEYDDDDEGDDTQSVETLSPRTPTPTLMSEETHVTIKQTSFDSGVGIPLYHSCPPKTLNTRHPADSIGNREMTIHMTLTRRDLRSPEEERYSAQRQQTSGVEIEEADPLALEALSICDDPTGAHGAFSVHKGGRGEGLKRVWRMLRRS</sequence>
<dbReference type="EMBL" id="JAUTXU010000144">
    <property type="protein sequence ID" value="KAK3703974.1"/>
    <property type="molecule type" value="Genomic_DNA"/>
</dbReference>
<gene>
    <name evidence="1" type="ORF">LTR37_014076</name>
</gene>
<accession>A0ACC3MUS6</accession>
<dbReference type="Proteomes" id="UP001281147">
    <property type="component" value="Unassembled WGS sequence"/>
</dbReference>
<evidence type="ECO:0000313" key="1">
    <source>
        <dbReference type="EMBL" id="KAK3703974.1"/>
    </source>
</evidence>
<organism evidence="1 2">
    <name type="scientific">Vermiconidia calcicola</name>
    <dbReference type="NCBI Taxonomy" id="1690605"/>
    <lineage>
        <taxon>Eukaryota</taxon>
        <taxon>Fungi</taxon>
        <taxon>Dikarya</taxon>
        <taxon>Ascomycota</taxon>
        <taxon>Pezizomycotina</taxon>
        <taxon>Dothideomycetes</taxon>
        <taxon>Dothideomycetidae</taxon>
        <taxon>Mycosphaerellales</taxon>
        <taxon>Extremaceae</taxon>
        <taxon>Vermiconidia</taxon>
    </lineage>
</organism>
<evidence type="ECO:0000313" key="2">
    <source>
        <dbReference type="Proteomes" id="UP001281147"/>
    </source>
</evidence>
<name>A0ACC3MUS6_9PEZI</name>
<protein>
    <submittedName>
        <fullName evidence="1">Uncharacterized protein</fullName>
    </submittedName>
</protein>
<reference evidence="1" key="1">
    <citation type="submission" date="2023-07" db="EMBL/GenBank/DDBJ databases">
        <title>Black Yeasts Isolated from many extreme environments.</title>
        <authorList>
            <person name="Coleine C."/>
            <person name="Stajich J.E."/>
            <person name="Selbmann L."/>
        </authorList>
    </citation>
    <scope>NUCLEOTIDE SEQUENCE</scope>
    <source>
        <strain evidence="1">CCFEE 5714</strain>
    </source>
</reference>
<proteinExistence type="predicted"/>
<comment type="caution">
    <text evidence="1">The sequence shown here is derived from an EMBL/GenBank/DDBJ whole genome shotgun (WGS) entry which is preliminary data.</text>
</comment>